<feature type="compositionally biased region" description="Basic and acidic residues" evidence="1">
    <location>
        <begin position="1"/>
        <end position="10"/>
    </location>
</feature>
<dbReference type="RefSeq" id="WP_015929826.1">
    <property type="nucleotide sequence ID" value="NC_011894.1"/>
</dbReference>
<accession>B8IKX5</accession>
<dbReference type="EMBL" id="CP001349">
    <property type="protein sequence ID" value="ACL58163.1"/>
    <property type="molecule type" value="Genomic_DNA"/>
</dbReference>
<dbReference type="Proteomes" id="UP000008207">
    <property type="component" value="Chromosome"/>
</dbReference>
<sequence>MRSARLRQDDAPLQEHGTQLIDQGRAGEDEALTRPVEALQVERRLALERDEAERPFYSVMGPFGPEQLQRFSDKVGAVLYAGAEPVGQFPAAAARILEGQPGLL</sequence>
<evidence type="ECO:0000313" key="2">
    <source>
        <dbReference type="EMBL" id="ACL58163.1"/>
    </source>
</evidence>
<evidence type="ECO:0000313" key="3">
    <source>
        <dbReference type="Proteomes" id="UP000008207"/>
    </source>
</evidence>
<name>B8IKX5_METNO</name>
<proteinExistence type="predicted"/>
<protein>
    <submittedName>
        <fullName evidence="2">Uncharacterized protein</fullName>
    </submittedName>
</protein>
<feature type="region of interest" description="Disordered" evidence="1">
    <location>
        <begin position="1"/>
        <end position="31"/>
    </location>
</feature>
<gene>
    <name evidence="2" type="ordered locus">Mnod_3239</name>
</gene>
<dbReference type="AlphaFoldDB" id="B8IKX5"/>
<dbReference type="STRING" id="460265.Mnod_3239"/>
<keyword evidence="3" id="KW-1185">Reference proteome</keyword>
<dbReference type="eggNOG" id="COG0250">
    <property type="taxonomic scope" value="Bacteria"/>
</dbReference>
<dbReference type="KEGG" id="mno:Mnod_3239"/>
<reference evidence="2 3" key="1">
    <citation type="submission" date="2009-01" db="EMBL/GenBank/DDBJ databases">
        <title>Complete sequence of chromosome of Methylobacterium nodulans ORS 2060.</title>
        <authorList>
            <consortium name="US DOE Joint Genome Institute"/>
            <person name="Lucas S."/>
            <person name="Copeland A."/>
            <person name="Lapidus A."/>
            <person name="Glavina del Rio T."/>
            <person name="Dalin E."/>
            <person name="Tice H."/>
            <person name="Bruce D."/>
            <person name="Goodwin L."/>
            <person name="Pitluck S."/>
            <person name="Sims D."/>
            <person name="Brettin T."/>
            <person name="Detter J.C."/>
            <person name="Han C."/>
            <person name="Larimer F."/>
            <person name="Land M."/>
            <person name="Hauser L."/>
            <person name="Kyrpides N."/>
            <person name="Ivanova N."/>
            <person name="Marx C.J."/>
            <person name="Richardson P."/>
        </authorList>
    </citation>
    <scope>NUCLEOTIDE SEQUENCE [LARGE SCALE GENOMIC DNA]</scope>
    <source>
        <strain evidence="3">LMG 21967 / CNCM I-2342 / ORS 2060</strain>
    </source>
</reference>
<dbReference type="HOGENOM" id="CLU_2246853_0_0_5"/>
<organism evidence="2 3">
    <name type="scientific">Methylobacterium nodulans (strain LMG 21967 / CNCM I-2342 / ORS 2060)</name>
    <dbReference type="NCBI Taxonomy" id="460265"/>
    <lineage>
        <taxon>Bacteria</taxon>
        <taxon>Pseudomonadati</taxon>
        <taxon>Pseudomonadota</taxon>
        <taxon>Alphaproteobacteria</taxon>
        <taxon>Hyphomicrobiales</taxon>
        <taxon>Methylobacteriaceae</taxon>
        <taxon>Methylobacterium</taxon>
    </lineage>
</organism>
<evidence type="ECO:0000256" key="1">
    <source>
        <dbReference type="SAM" id="MobiDB-lite"/>
    </source>
</evidence>